<reference evidence="3" key="1">
    <citation type="submission" date="2022-02" db="EMBL/GenBank/DDBJ databases">
        <title>Vibrio sp. nov, a new bacterium isolated from seawater.</title>
        <authorList>
            <person name="Yuan Y."/>
        </authorList>
    </citation>
    <scope>NUCLEOTIDE SEQUENCE</scope>
    <source>
        <strain evidence="3">ZSDZ65</strain>
    </source>
</reference>
<dbReference type="Pfam" id="PF00797">
    <property type="entry name" value="Acetyltransf_2"/>
    <property type="match status" value="1"/>
</dbReference>
<evidence type="ECO:0000313" key="4">
    <source>
        <dbReference type="Proteomes" id="UP001155587"/>
    </source>
</evidence>
<dbReference type="InterPro" id="IPR038765">
    <property type="entry name" value="Papain-like_cys_pep_sf"/>
</dbReference>
<name>A0A9X3CL45_9VIBR</name>
<comment type="similarity">
    <text evidence="1 2">Belongs to the arylamine N-acetyltransferase family.</text>
</comment>
<organism evidence="3 4">
    <name type="scientific">Vibrio qingdaonensis</name>
    <dbReference type="NCBI Taxonomy" id="2829491"/>
    <lineage>
        <taxon>Bacteria</taxon>
        <taxon>Pseudomonadati</taxon>
        <taxon>Pseudomonadota</taxon>
        <taxon>Gammaproteobacteria</taxon>
        <taxon>Vibrionales</taxon>
        <taxon>Vibrionaceae</taxon>
        <taxon>Vibrio</taxon>
    </lineage>
</organism>
<dbReference type="SUPFAM" id="SSF54001">
    <property type="entry name" value="Cysteine proteinases"/>
    <property type="match status" value="1"/>
</dbReference>
<dbReference type="AlphaFoldDB" id="A0A9X3CL45"/>
<dbReference type="PANTHER" id="PTHR11786">
    <property type="entry name" value="N-HYDROXYARYLAMINE O-ACETYLTRANSFERASE"/>
    <property type="match status" value="1"/>
</dbReference>
<keyword evidence="4" id="KW-1185">Reference proteome</keyword>
<evidence type="ECO:0000256" key="1">
    <source>
        <dbReference type="ARBA" id="ARBA00006547"/>
    </source>
</evidence>
<dbReference type="PRINTS" id="PR01543">
    <property type="entry name" value="ANATRNSFRASE"/>
</dbReference>
<evidence type="ECO:0000256" key="2">
    <source>
        <dbReference type="RuleBase" id="RU003452"/>
    </source>
</evidence>
<dbReference type="GO" id="GO:0016407">
    <property type="term" value="F:acetyltransferase activity"/>
    <property type="evidence" value="ECO:0007669"/>
    <property type="project" value="InterPro"/>
</dbReference>
<dbReference type="PANTHER" id="PTHR11786:SF0">
    <property type="entry name" value="ARYLAMINE N-ACETYLTRANSFERASE 4-RELATED"/>
    <property type="match status" value="1"/>
</dbReference>
<evidence type="ECO:0000313" key="3">
    <source>
        <dbReference type="EMBL" id="MCW8345256.1"/>
    </source>
</evidence>
<accession>A0A9X3CL45</accession>
<proteinExistence type="inferred from homology"/>
<dbReference type="RefSeq" id="WP_265673705.1">
    <property type="nucleotide sequence ID" value="NZ_JAKRRY010000003.1"/>
</dbReference>
<dbReference type="Proteomes" id="UP001155587">
    <property type="component" value="Unassembled WGS sequence"/>
</dbReference>
<dbReference type="Gene3D" id="3.30.2140.10">
    <property type="entry name" value="Arylamine N-acetyltransferase"/>
    <property type="match status" value="1"/>
</dbReference>
<gene>
    <name evidence="3" type="ORF">MD535_04325</name>
</gene>
<sequence length="261" mass="29556">MMTSIQLNQYLSKLGVACHITVDLDGLRKLHKCQHRRIPFENFDVAAGRAIRLGLDNLFEKLVLSERGGYCFEVNGLLLHVLQAVGFDGRALLARVHLSGEPSGRTHQVSLITLNDQRWIVDAGFGSQTPRQPLLLEVGQEQHIDYQTFRFIAEERYGFMLQVKRDNEWFDLYSLDLSFVCQGDIECGNHYTSTSQHSVFTSATIAALPIENGMITLLDNTLKITQGDSVVSIEAPFDDRYAEQVKKHFNIDMEAHSLKEQ</sequence>
<dbReference type="InterPro" id="IPR001447">
    <property type="entry name" value="Arylamine_N-AcTrfase"/>
</dbReference>
<dbReference type="EMBL" id="JAKRRY010000003">
    <property type="protein sequence ID" value="MCW8345256.1"/>
    <property type="molecule type" value="Genomic_DNA"/>
</dbReference>
<protein>
    <submittedName>
        <fullName evidence="3">Arylamine N-acetyltransferase</fullName>
    </submittedName>
</protein>
<dbReference type="Gene3D" id="2.40.128.150">
    <property type="entry name" value="Cysteine proteinases"/>
    <property type="match status" value="1"/>
</dbReference>
<comment type="caution">
    <text evidence="3">The sequence shown here is derived from an EMBL/GenBank/DDBJ whole genome shotgun (WGS) entry which is preliminary data.</text>
</comment>